<evidence type="ECO:0000313" key="2">
    <source>
        <dbReference type="EnsemblMetazoa" id="MESCA004979-PA"/>
    </source>
</evidence>
<dbReference type="OMA" id="IWCHICN"/>
<name>T1GN40_MEGSC</name>
<feature type="compositionally biased region" description="Basic and acidic residues" evidence="1">
    <location>
        <begin position="799"/>
        <end position="816"/>
    </location>
</feature>
<accession>T1GN40</accession>
<organism evidence="2 3">
    <name type="scientific">Megaselia scalaris</name>
    <name type="common">Humpbacked fly</name>
    <name type="synonym">Phora scalaris</name>
    <dbReference type="NCBI Taxonomy" id="36166"/>
    <lineage>
        <taxon>Eukaryota</taxon>
        <taxon>Metazoa</taxon>
        <taxon>Ecdysozoa</taxon>
        <taxon>Arthropoda</taxon>
        <taxon>Hexapoda</taxon>
        <taxon>Insecta</taxon>
        <taxon>Pterygota</taxon>
        <taxon>Neoptera</taxon>
        <taxon>Endopterygota</taxon>
        <taxon>Diptera</taxon>
        <taxon>Brachycera</taxon>
        <taxon>Muscomorpha</taxon>
        <taxon>Platypezoidea</taxon>
        <taxon>Phoridae</taxon>
        <taxon>Megaseliini</taxon>
        <taxon>Megaselia</taxon>
    </lineage>
</organism>
<feature type="region of interest" description="Disordered" evidence="1">
    <location>
        <begin position="542"/>
        <end position="579"/>
    </location>
</feature>
<reference evidence="2" key="2">
    <citation type="submission" date="2015-06" db="UniProtKB">
        <authorList>
            <consortium name="EnsemblMetazoa"/>
        </authorList>
    </citation>
    <scope>IDENTIFICATION</scope>
</reference>
<feature type="compositionally biased region" description="Basic and acidic residues" evidence="1">
    <location>
        <begin position="490"/>
        <end position="502"/>
    </location>
</feature>
<feature type="region of interest" description="Disordered" evidence="1">
    <location>
        <begin position="156"/>
        <end position="257"/>
    </location>
</feature>
<dbReference type="EMBL" id="CAQQ02191734">
    <property type="status" value="NOT_ANNOTATED_CDS"/>
    <property type="molecule type" value="Genomic_DNA"/>
</dbReference>
<feature type="compositionally biased region" description="Polar residues" evidence="1">
    <location>
        <begin position="157"/>
        <end position="169"/>
    </location>
</feature>
<evidence type="ECO:0000313" key="3">
    <source>
        <dbReference type="Proteomes" id="UP000015102"/>
    </source>
</evidence>
<feature type="compositionally biased region" description="Basic and acidic residues" evidence="1">
    <location>
        <begin position="404"/>
        <end position="452"/>
    </location>
</feature>
<feature type="region of interest" description="Disordered" evidence="1">
    <location>
        <begin position="796"/>
        <end position="820"/>
    </location>
</feature>
<reference evidence="3" key="1">
    <citation type="submission" date="2013-02" db="EMBL/GenBank/DDBJ databases">
        <authorList>
            <person name="Hughes D."/>
        </authorList>
    </citation>
    <scope>NUCLEOTIDE SEQUENCE</scope>
    <source>
        <strain>Durham</strain>
        <strain evidence="3">NC isolate 2 -- Noor lab</strain>
    </source>
</reference>
<feature type="region of interest" description="Disordered" evidence="1">
    <location>
        <begin position="882"/>
        <end position="925"/>
    </location>
</feature>
<dbReference type="STRING" id="36166.T1GN40"/>
<dbReference type="Proteomes" id="UP000015102">
    <property type="component" value="Unassembled WGS sequence"/>
</dbReference>
<proteinExistence type="predicted"/>
<keyword evidence="3" id="KW-1185">Reference proteome</keyword>
<dbReference type="AlphaFoldDB" id="T1GN40"/>
<protein>
    <submittedName>
        <fullName evidence="2">Uncharacterized protein</fullName>
    </submittedName>
</protein>
<dbReference type="HOGENOM" id="CLU_264758_0_0_1"/>
<sequence length="1028" mass="117710">MNIHSGEPIPPGFENDLSRSAEIRPAIDRYKSGALIGLEYTVEVYTPKEKEPFYMCMLCEKRGDPRTIFAHWVSLNHRNKYLEKYFPTVYKELNSTRSSNLPGAIQVVIEAIEKRYGRLYPFKSRLYLYDIEDSEHFNERQGDTFVSFVDRKLLDPSGSNDKTSSSFNKDPSPPIVKPPVKRPGPIKVTLNTKSLPNESLDAISSEEENGGKKKRREQSPAYRVTPRVHRSPPFDEVTAKKDINNSKDKNPFPSPRELSLQAGQIAQEKYKWEKYRCSAELAEKDLLKKLKEFEKNPEKHPMYPEEWKKFWNRRYKELQMQKKDPNNYDYKPEWIKFWTVRMKELHDKDLEKKKVEIKLKLGLPPDGEEKTDVLKSQYKIDNPKQKSDSVEQVIDISDEEDSFVDIKRRSVRNSRDRNSRDRNSREGISKDRSSRDRRGSRDRRDNTKDRDSRRKRRSFSRSLSPLSDDVAVIEERKEIVTDQGLNHVQFQEKERSEWERKYPPGPHPYPYPPFARAFPPLYRPPLGYPPYGAPYRPPYSKYPKYEDYEENSKSPASSEHKKKEAPPAQEEEPETEEPLTVVSVLRLLTALEDYLGSLGPKVVDMLGKALALEKIRSNSADDLLINEDNCVFFETIKEKLKGQLLANVLDDQLKIKAVKKAIKNIAGIIYQVSSKVSKNEQASVQNVPTDKAIAPKTAKKISDLPFERSVVSSKLAAALITEGKEDVSTEEMDKLIFLLILMTKISKGNDKRVNSKEICEFLKIQRSRSPTPPPVATKQVIDIFSKDEIESMKMVVNSKDSKPSRKEEPRFNDSVKDTSGASGLDCLTDSDLQTLLQNFKHLSSEEQHHLIAHLKKLESTDPLRVEKLRKYVNISDDEISSKKPSFEIDEDDDSRSINESPPPPPSCKTDSRKINISDDDEDEEDYNFEDVVKSITAKNLQPKQALNPPRPVASTSNAKPTPPISIADTQNLIANLMGSLQKTNPPMPQTPQQQPPPPSQPPAPQMKSHPNNPQILCHSTNKTLSNNL</sequence>
<feature type="compositionally biased region" description="Polar residues" evidence="1">
    <location>
        <begin position="967"/>
        <end position="984"/>
    </location>
</feature>
<evidence type="ECO:0000256" key="1">
    <source>
        <dbReference type="SAM" id="MobiDB-lite"/>
    </source>
</evidence>
<dbReference type="EnsemblMetazoa" id="MESCA004979-RA">
    <property type="protein sequence ID" value="MESCA004979-PA"/>
    <property type="gene ID" value="MESCA004979"/>
</dbReference>
<feature type="region of interest" description="Disordered" evidence="1">
    <location>
        <begin position="939"/>
        <end position="1028"/>
    </location>
</feature>
<feature type="compositionally biased region" description="Basic and acidic residues" evidence="1">
    <location>
        <begin position="237"/>
        <end position="250"/>
    </location>
</feature>
<feature type="compositionally biased region" description="Polar residues" evidence="1">
    <location>
        <begin position="1008"/>
        <end position="1028"/>
    </location>
</feature>
<feature type="compositionally biased region" description="Basic and acidic residues" evidence="1">
    <location>
        <begin position="543"/>
        <end position="565"/>
    </location>
</feature>
<feature type="compositionally biased region" description="Pro residues" evidence="1">
    <location>
        <begin position="985"/>
        <end position="1004"/>
    </location>
</feature>
<feature type="compositionally biased region" description="Low complexity" evidence="1">
    <location>
        <begin position="460"/>
        <end position="469"/>
    </location>
</feature>
<feature type="region of interest" description="Disordered" evidence="1">
    <location>
        <begin position="484"/>
        <end position="503"/>
    </location>
</feature>
<feature type="region of interest" description="Disordered" evidence="1">
    <location>
        <begin position="356"/>
        <end position="473"/>
    </location>
</feature>